<dbReference type="InterPro" id="IPR018392">
    <property type="entry name" value="LysM"/>
</dbReference>
<dbReference type="InterPro" id="IPR050570">
    <property type="entry name" value="Cell_wall_metabolism_enzyme"/>
</dbReference>
<evidence type="ECO:0000313" key="6">
    <source>
        <dbReference type="Proteomes" id="UP001172630"/>
    </source>
</evidence>
<dbReference type="SUPFAM" id="SSF54106">
    <property type="entry name" value="LysM domain"/>
    <property type="match status" value="2"/>
</dbReference>
<feature type="region of interest" description="Disordered" evidence="2">
    <location>
        <begin position="122"/>
        <end position="155"/>
    </location>
</feature>
<sequence>MGFSLSSNFGKSAGKVLVAILLASTATACSSDTTRFGGLFAGSPDQMTTGSINRRGLTGPDGDPVPRADVAQGGGYQQQDYSQQNAPVTRPYPNSPARYNPSYSSARVSTAPVAIQRSDLAAPTASAAPVRPHVASKAEKEALAQPFPASHGKASVSRMEPALAPDAMPTGTIKAPPAAATSSEWTAVNAPSVTLRPGESIDLLSRRYGVPEKEILRANGLRNSASAQPGQQIIIPTMNGAGAPSPAKMASEATDLSKGGKIPGPAKAPEQDSVVLPSNGQMRGKSQAGLADPGKLAAGNGKGPHPKGDGTYVVKSGDSLAKIAKNAGVSVDALKQANHIQSGGGVRIGQTLKLPHGAIAEAEPVRPDPLKTASIEPQKSSVRSVAVPAMEPKQAAAEPTVKPAAKAAAAKSAAMSKAAAVEPPAKAAPKTLAAAPVSDAAKPQAIAAAAPTQSVSDAAAKADASADAPEETGIGKYRWPVRGAVIAGYGSNVNGSRNDGIDISVPQGTPIKAAENGVVIYAGNGLKELGNTVLVRHDDGTVTVYGHADALNVARGQKVQRGQTLATSGMSGDVKQPQLHFEVRKNSAPVNPMTFLE</sequence>
<name>A0ABT7KDD9_9HYPH</name>
<dbReference type="SUPFAM" id="SSF51261">
    <property type="entry name" value="Duplicated hybrid motif"/>
    <property type="match status" value="1"/>
</dbReference>
<dbReference type="RefSeq" id="WP_285879756.1">
    <property type="nucleotide sequence ID" value="NZ_JARFYN010000014.1"/>
</dbReference>
<keyword evidence="6" id="KW-1185">Reference proteome</keyword>
<dbReference type="InterPro" id="IPR036779">
    <property type="entry name" value="LysM_dom_sf"/>
</dbReference>
<dbReference type="Gene3D" id="2.70.70.10">
    <property type="entry name" value="Glucose Permease (Domain IIA)"/>
    <property type="match status" value="1"/>
</dbReference>
<dbReference type="SMART" id="SM00257">
    <property type="entry name" value="LysM"/>
    <property type="match status" value="2"/>
</dbReference>
<evidence type="ECO:0000256" key="2">
    <source>
        <dbReference type="SAM" id="MobiDB-lite"/>
    </source>
</evidence>
<dbReference type="InterPro" id="IPR011055">
    <property type="entry name" value="Dup_hybrid_motif"/>
</dbReference>
<comment type="similarity">
    <text evidence="1">Belongs to the E.coli NlpD/Haemophilus LppB family.</text>
</comment>
<dbReference type="PANTHER" id="PTHR21666:SF263">
    <property type="entry name" value="MUREIN HYDROLASE ACTIVATOR NLPD"/>
    <property type="match status" value="1"/>
</dbReference>
<dbReference type="PROSITE" id="PS51782">
    <property type="entry name" value="LYSM"/>
    <property type="match status" value="2"/>
</dbReference>
<evidence type="ECO:0000256" key="1">
    <source>
        <dbReference type="ARBA" id="ARBA00038420"/>
    </source>
</evidence>
<evidence type="ECO:0000259" key="4">
    <source>
        <dbReference type="PROSITE" id="PS51782"/>
    </source>
</evidence>
<comment type="caution">
    <text evidence="5">The sequence shown here is derived from an EMBL/GenBank/DDBJ whole genome shotgun (WGS) entry which is preliminary data.</text>
</comment>
<feature type="domain" description="LysM" evidence="4">
    <location>
        <begin position="310"/>
        <end position="354"/>
    </location>
</feature>
<feature type="domain" description="LysM" evidence="4">
    <location>
        <begin position="191"/>
        <end position="235"/>
    </location>
</feature>
<dbReference type="EMBL" id="JARFYN010000014">
    <property type="protein sequence ID" value="MDL2406641.1"/>
    <property type="molecule type" value="Genomic_DNA"/>
</dbReference>
<dbReference type="CDD" id="cd00118">
    <property type="entry name" value="LysM"/>
    <property type="match status" value="2"/>
</dbReference>
<dbReference type="Pfam" id="PF01551">
    <property type="entry name" value="Peptidase_M23"/>
    <property type="match status" value="1"/>
</dbReference>
<evidence type="ECO:0000313" key="5">
    <source>
        <dbReference type="EMBL" id="MDL2406641.1"/>
    </source>
</evidence>
<dbReference type="Proteomes" id="UP001172630">
    <property type="component" value="Unassembled WGS sequence"/>
</dbReference>
<keyword evidence="3" id="KW-0732">Signal</keyword>
<organism evidence="5 6">
    <name type="scientific">Rhizobium calliandrae</name>
    <dbReference type="NCBI Taxonomy" id="1312182"/>
    <lineage>
        <taxon>Bacteria</taxon>
        <taxon>Pseudomonadati</taxon>
        <taxon>Pseudomonadota</taxon>
        <taxon>Alphaproteobacteria</taxon>
        <taxon>Hyphomicrobiales</taxon>
        <taxon>Rhizobiaceae</taxon>
        <taxon>Rhizobium/Agrobacterium group</taxon>
        <taxon>Rhizobium</taxon>
    </lineage>
</organism>
<accession>A0ABT7KDD9</accession>
<dbReference type="InterPro" id="IPR016047">
    <property type="entry name" value="M23ase_b-sheet_dom"/>
</dbReference>
<feature type="chain" id="PRO_5045565346" evidence="3">
    <location>
        <begin position="29"/>
        <end position="597"/>
    </location>
</feature>
<reference evidence="5" key="1">
    <citation type="submission" date="2023-06" db="EMBL/GenBank/DDBJ databases">
        <title>Phylogenetic Diversity of Rhizobium strains.</title>
        <authorList>
            <person name="Moura F.T."/>
            <person name="Helene L.C.F."/>
            <person name="Hungria M."/>
        </authorList>
    </citation>
    <scope>NUCLEOTIDE SEQUENCE</scope>
    <source>
        <strain evidence="5">CCGE524</strain>
    </source>
</reference>
<feature type="region of interest" description="Disordered" evidence="2">
    <location>
        <begin position="34"/>
        <end position="104"/>
    </location>
</feature>
<feature type="region of interest" description="Disordered" evidence="2">
    <location>
        <begin position="241"/>
        <end position="309"/>
    </location>
</feature>
<dbReference type="Gene3D" id="3.10.350.10">
    <property type="entry name" value="LysM domain"/>
    <property type="match status" value="2"/>
</dbReference>
<feature type="signal peptide" evidence="3">
    <location>
        <begin position="1"/>
        <end position="28"/>
    </location>
</feature>
<evidence type="ECO:0000256" key="3">
    <source>
        <dbReference type="SAM" id="SignalP"/>
    </source>
</evidence>
<dbReference type="PANTHER" id="PTHR21666">
    <property type="entry name" value="PEPTIDASE-RELATED"/>
    <property type="match status" value="1"/>
</dbReference>
<dbReference type="Pfam" id="PF01476">
    <property type="entry name" value="LysM"/>
    <property type="match status" value="2"/>
</dbReference>
<dbReference type="CDD" id="cd12797">
    <property type="entry name" value="M23_peptidase"/>
    <property type="match status" value="1"/>
</dbReference>
<gene>
    <name evidence="5" type="ORF">PY650_13410</name>
</gene>
<proteinExistence type="inferred from homology"/>
<protein>
    <submittedName>
        <fullName evidence="5">Peptidoglycan DD-metalloendopeptidase family protein</fullName>
    </submittedName>
</protein>